<organism evidence="1 2">
    <name type="scientific">Lentinula lateritia</name>
    <dbReference type="NCBI Taxonomy" id="40482"/>
    <lineage>
        <taxon>Eukaryota</taxon>
        <taxon>Fungi</taxon>
        <taxon>Dikarya</taxon>
        <taxon>Basidiomycota</taxon>
        <taxon>Agaricomycotina</taxon>
        <taxon>Agaricomycetes</taxon>
        <taxon>Agaricomycetidae</taxon>
        <taxon>Agaricales</taxon>
        <taxon>Marasmiineae</taxon>
        <taxon>Omphalotaceae</taxon>
        <taxon>Lentinula</taxon>
    </lineage>
</organism>
<gene>
    <name evidence="1" type="ORF">C8J55DRAFT_434064</name>
</gene>
<accession>A0A9W9DJV3</accession>
<dbReference type="AlphaFoldDB" id="A0A9W9DJV3"/>
<dbReference type="EMBL" id="JANVFS010000026">
    <property type="protein sequence ID" value="KAJ4472886.1"/>
    <property type="molecule type" value="Genomic_DNA"/>
</dbReference>
<sequence length="55" mass="6066">HATCAKVARLSGAGEYIDRVQKYFDRLEVLAEDSGSSDVLFHALYHSASVRVVRA</sequence>
<protein>
    <submittedName>
        <fullName evidence="1">Uncharacterized protein</fullName>
    </submittedName>
</protein>
<comment type="caution">
    <text evidence="1">The sequence shown here is derived from an EMBL/GenBank/DDBJ whole genome shotgun (WGS) entry which is preliminary data.</text>
</comment>
<proteinExistence type="predicted"/>
<reference evidence="1" key="1">
    <citation type="submission" date="2022-08" db="EMBL/GenBank/DDBJ databases">
        <authorList>
            <consortium name="DOE Joint Genome Institute"/>
            <person name="Min B."/>
            <person name="Riley R."/>
            <person name="Sierra-Patev S."/>
            <person name="Naranjo-Ortiz M."/>
            <person name="Looney B."/>
            <person name="Konkel Z."/>
            <person name="Slot J.C."/>
            <person name="Sakamoto Y."/>
            <person name="Steenwyk J.L."/>
            <person name="Rokas A."/>
            <person name="Carro J."/>
            <person name="Camarero S."/>
            <person name="Ferreira P."/>
            <person name="Molpeceres G."/>
            <person name="Ruiz-Duenas F.J."/>
            <person name="Serrano A."/>
            <person name="Henrissat B."/>
            <person name="Drula E."/>
            <person name="Hughes K.W."/>
            <person name="Mata J.L."/>
            <person name="Ishikawa N.K."/>
            <person name="Vargas-Isla R."/>
            <person name="Ushijima S."/>
            <person name="Smith C.A."/>
            <person name="Ahrendt S."/>
            <person name="Andreopoulos W."/>
            <person name="He G."/>
            <person name="Labutti K."/>
            <person name="Lipzen A."/>
            <person name="Ng V."/>
            <person name="Sandor L."/>
            <person name="Barry K."/>
            <person name="Martinez A.T."/>
            <person name="Xiao Y."/>
            <person name="Gibbons J.G."/>
            <person name="Terashima K."/>
            <person name="Hibbett D.S."/>
            <person name="Grigoriev I.V."/>
        </authorList>
    </citation>
    <scope>NUCLEOTIDE SEQUENCE</scope>
    <source>
        <strain evidence="1">Sp2 HRB7682 ss15</strain>
    </source>
</reference>
<feature type="non-terminal residue" evidence="1">
    <location>
        <position position="1"/>
    </location>
</feature>
<evidence type="ECO:0000313" key="1">
    <source>
        <dbReference type="EMBL" id="KAJ4472886.1"/>
    </source>
</evidence>
<evidence type="ECO:0000313" key="2">
    <source>
        <dbReference type="Proteomes" id="UP001150238"/>
    </source>
</evidence>
<name>A0A9W9DJV3_9AGAR</name>
<reference evidence="1" key="2">
    <citation type="journal article" date="2023" name="Proc. Natl. Acad. Sci. U.S.A.">
        <title>A global phylogenomic analysis of the shiitake genus Lentinula.</title>
        <authorList>
            <person name="Sierra-Patev S."/>
            <person name="Min B."/>
            <person name="Naranjo-Ortiz M."/>
            <person name="Looney B."/>
            <person name="Konkel Z."/>
            <person name="Slot J.C."/>
            <person name="Sakamoto Y."/>
            <person name="Steenwyk J.L."/>
            <person name="Rokas A."/>
            <person name="Carro J."/>
            <person name="Camarero S."/>
            <person name="Ferreira P."/>
            <person name="Molpeceres G."/>
            <person name="Ruiz-Duenas F.J."/>
            <person name="Serrano A."/>
            <person name="Henrissat B."/>
            <person name="Drula E."/>
            <person name="Hughes K.W."/>
            <person name="Mata J.L."/>
            <person name="Ishikawa N.K."/>
            <person name="Vargas-Isla R."/>
            <person name="Ushijima S."/>
            <person name="Smith C.A."/>
            <person name="Donoghue J."/>
            <person name="Ahrendt S."/>
            <person name="Andreopoulos W."/>
            <person name="He G."/>
            <person name="LaButti K."/>
            <person name="Lipzen A."/>
            <person name="Ng V."/>
            <person name="Riley R."/>
            <person name="Sandor L."/>
            <person name="Barry K."/>
            <person name="Martinez A.T."/>
            <person name="Xiao Y."/>
            <person name="Gibbons J.G."/>
            <person name="Terashima K."/>
            <person name="Grigoriev I.V."/>
            <person name="Hibbett D."/>
        </authorList>
    </citation>
    <scope>NUCLEOTIDE SEQUENCE</scope>
    <source>
        <strain evidence="1">Sp2 HRB7682 ss15</strain>
    </source>
</reference>
<dbReference type="Proteomes" id="UP001150238">
    <property type="component" value="Unassembled WGS sequence"/>
</dbReference>